<dbReference type="OrthoDB" id="6141057at2759"/>
<organism evidence="1 2">
    <name type="scientific">Mytilus coruscus</name>
    <name type="common">Sea mussel</name>
    <dbReference type="NCBI Taxonomy" id="42192"/>
    <lineage>
        <taxon>Eukaryota</taxon>
        <taxon>Metazoa</taxon>
        <taxon>Spiralia</taxon>
        <taxon>Lophotrochozoa</taxon>
        <taxon>Mollusca</taxon>
        <taxon>Bivalvia</taxon>
        <taxon>Autobranchia</taxon>
        <taxon>Pteriomorphia</taxon>
        <taxon>Mytilida</taxon>
        <taxon>Mytiloidea</taxon>
        <taxon>Mytilidae</taxon>
        <taxon>Mytilinae</taxon>
        <taxon>Mytilus</taxon>
    </lineage>
</organism>
<proteinExistence type="predicted"/>
<accession>A0A6J8BRP7</accession>
<dbReference type="AlphaFoldDB" id="A0A6J8BRP7"/>
<evidence type="ECO:0000313" key="1">
    <source>
        <dbReference type="EMBL" id="CAC5386635.1"/>
    </source>
</evidence>
<keyword evidence="2" id="KW-1185">Reference proteome</keyword>
<dbReference type="Proteomes" id="UP000507470">
    <property type="component" value="Unassembled WGS sequence"/>
</dbReference>
<gene>
    <name evidence="1" type="ORF">MCOR_22045</name>
</gene>
<protein>
    <submittedName>
        <fullName evidence="1">Uncharacterized protein</fullName>
    </submittedName>
</protein>
<dbReference type="EMBL" id="CACVKT020003886">
    <property type="protein sequence ID" value="CAC5386635.1"/>
    <property type="molecule type" value="Genomic_DNA"/>
</dbReference>
<name>A0A6J8BRP7_MYTCO</name>
<reference evidence="1 2" key="1">
    <citation type="submission" date="2020-06" db="EMBL/GenBank/DDBJ databases">
        <authorList>
            <person name="Li R."/>
            <person name="Bekaert M."/>
        </authorList>
    </citation>
    <scope>NUCLEOTIDE SEQUENCE [LARGE SCALE GENOMIC DNA]</scope>
    <source>
        <strain evidence="2">wild</strain>
    </source>
</reference>
<evidence type="ECO:0000313" key="2">
    <source>
        <dbReference type="Proteomes" id="UP000507470"/>
    </source>
</evidence>
<sequence length="165" mass="18834">MDVHRTYHGKGLPGPPNFPLQLSKVKDDLKGEDKDELLDLSNARFQCSINLSKDNMKSIIDKIAHKELIQKPKYAMGNMAITCRETFMGTFLSVDKLLEIYVNLEPTPRKFLKLLKASPITNAENASLSFFQQYVRGQNTVSLRKLLRFLTGSENRHIFYTAGRI</sequence>